<dbReference type="EMBL" id="MXAP01000074">
    <property type="protein sequence ID" value="OPH37838.1"/>
    <property type="molecule type" value="Genomic_DNA"/>
</dbReference>
<sequence>MERNYQKFPETENGNVLWQLTQKLGVLPDEILVDFAIIFPTYENALKFGMFLLKFGYRVQVNNLEDFPDVDKNGYMGEVIVGIFMEINEPSLTQAENWLAENSKSLNGKNDGWGFLGD</sequence>
<accession>A0A378QTB6</accession>
<evidence type="ECO:0000313" key="3">
    <source>
        <dbReference type="EMBL" id="STZ04137.1"/>
    </source>
</evidence>
<reference evidence="3 5" key="2">
    <citation type="submission" date="2018-06" db="EMBL/GenBank/DDBJ databases">
        <authorList>
            <consortium name="Pathogen Informatics"/>
            <person name="Doyle S."/>
        </authorList>
    </citation>
    <scope>NUCLEOTIDE SEQUENCE [LARGE SCALE GENOMIC DNA]</scope>
    <source>
        <strain evidence="3 5">NCTC11012</strain>
    </source>
</reference>
<gene>
    <name evidence="2" type="ORF">B5J93_07610</name>
    <name evidence="3" type="ORF">NCTC11012_02404</name>
</gene>
<reference evidence="2 4" key="1">
    <citation type="submission" date="2017-03" db="EMBL/GenBank/DDBJ databases">
        <title>Draft genome sequence of Moraxella equi CCUG 4950T type strain.</title>
        <authorList>
            <person name="Salva-Serra F."/>
            <person name="Engstrom-Jakobsson H."/>
            <person name="Thorell K."/>
            <person name="Jaen-Luchoro D."/>
            <person name="Gonzales-Siles L."/>
            <person name="Karlsson R."/>
            <person name="Yazdan S."/>
            <person name="Boulund F."/>
            <person name="Johnning A."/>
            <person name="Engstrand L."/>
            <person name="Kristiansson E."/>
            <person name="Moore E."/>
        </authorList>
    </citation>
    <scope>NUCLEOTIDE SEQUENCE [LARGE SCALE GENOMIC DNA]</scope>
    <source>
        <strain evidence="2 4">CCUG 4950</strain>
    </source>
</reference>
<name>A0A378QTB6_9GAMM</name>
<evidence type="ECO:0000313" key="5">
    <source>
        <dbReference type="Proteomes" id="UP000254618"/>
    </source>
</evidence>
<organism evidence="3 5">
    <name type="scientific">Moraxella equi</name>
    <dbReference type="NCBI Taxonomy" id="60442"/>
    <lineage>
        <taxon>Bacteria</taxon>
        <taxon>Pseudomonadati</taxon>
        <taxon>Pseudomonadota</taxon>
        <taxon>Gammaproteobacteria</taxon>
        <taxon>Moraxellales</taxon>
        <taxon>Moraxellaceae</taxon>
        <taxon>Moraxella</taxon>
    </lineage>
</organism>
<dbReference type="SUPFAM" id="SSF89946">
    <property type="entry name" value="Hypothetical protein VC0424"/>
    <property type="match status" value="1"/>
</dbReference>
<evidence type="ECO:0000259" key="1">
    <source>
        <dbReference type="Pfam" id="PF06877"/>
    </source>
</evidence>
<feature type="domain" description="Regulator of ribonuclease activity B" evidence="1">
    <location>
        <begin position="11"/>
        <end position="114"/>
    </location>
</feature>
<dbReference type="RefSeq" id="WP_079325846.1">
    <property type="nucleotide sequence ID" value="NZ_MXAP01000074.1"/>
</dbReference>
<evidence type="ECO:0000313" key="2">
    <source>
        <dbReference type="EMBL" id="OPH37838.1"/>
    </source>
</evidence>
<dbReference type="Pfam" id="PF06877">
    <property type="entry name" value="RraB"/>
    <property type="match status" value="1"/>
</dbReference>
<dbReference type="Proteomes" id="UP000190777">
    <property type="component" value="Unassembled WGS sequence"/>
</dbReference>
<dbReference type="InterPro" id="IPR009671">
    <property type="entry name" value="RraB_dom"/>
</dbReference>
<protein>
    <submittedName>
        <fullName evidence="3">Protein of uncharacterized function (DUF1260)</fullName>
    </submittedName>
</protein>
<dbReference type="Proteomes" id="UP000254618">
    <property type="component" value="Unassembled WGS sequence"/>
</dbReference>
<evidence type="ECO:0000313" key="4">
    <source>
        <dbReference type="Proteomes" id="UP000190777"/>
    </source>
</evidence>
<dbReference type="EMBL" id="UGQF01000001">
    <property type="protein sequence ID" value="STZ04137.1"/>
    <property type="molecule type" value="Genomic_DNA"/>
</dbReference>
<dbReference type="InterPro" id="IPR036701">
    <property type="entry name" value="RraB-like_sf"/>
</dbReference>
<keyword evidence="4" id="KW-1185">Reference proteome</keyword>
<proteinExistence type="predicted"/>
<dbReference type="Gene3D" id="3.30.70.970">
    <property type="entry name" value="RraB-like"/>
    <property type="match status" value="1"/>
</dbReference>
<dbReference type="AlphaFoldDB" id="A0A378QTB6"/>